<dbReference type="CDD" id="cd05561">
    <property type="entry name" value="Peptidases_S8_4"/>
    <property type="match status" value="1"/>
</dbReference>
<evidence type="ECO:0000256" key="6">
    <source>
        <dbReference type="SAM" id="MobiDB-lite"/>
    </source>
</evidence>
<dbReference type="PRINTS" id="PR00723">
    <property type="entry name" value="SUBTILISIN"/>
</dbReference>
<sequence>MTSRVVSVVAAMLVAVLAFAQVAEAQVPPRGGPPPGGARVGPPSDDGRRATRPGDPAEVQTFNGRTEYIAVGPAAEAAATLAALEDLGATLVRRRDYPGLGRVGQVVVLPFALAPDLARQAVEAAAPATAFDIHALYGFAQGSPRLFARDLVLRPGGCREPARGAVGIIDGPLDPSHPALTSARVETVAITPGGRPQSSTDHATAVAALIVGEDASGAVAGFARGARLVAVDAFSGSRRRARTDVDMIGAGLDVLLRSGVRLVNLSLSGPANRALADLLTAAAGQGVVMIAAAGNDGRAVGWPAAAPEVIAVTAVDAALRPYARANTGPEIEFAAPGVDVWVARPGGGAYASGTSYAAPIVTALAAQLGAGTTRSAASLRRVLAENARDLGPAGHDRATGWGLAQGPGC</sequence>
<feature type="region of interest" description="Disordered" evidence="6">
    <location>
        <begin position="26"/>
        <end position="59"/>
    </location>
</feature>
<evidence type="ECO:0000256" key="7">
    <source>
        <dbReference type="SAM" id="SignalP"/>
    </source>
</evidence>
<dbReference type="PANTHER" id="PTHR43806">
    <property type="entry name" value="PEPTIDASE S8"/>
    <property type="match status" value="1"/>
</dbReference>
<dbReference type="InterPro" id="IPR023828">
    <property type="entry name" value="Peptidase_S8_Ser-AS"/>
</dbReference>
<feature type="active site" description="Charge relay system" evidence="5">
    <location>
        <position position="202"/>
    </location>
</feature>
<keyword evidence="4 5" id="KW-0720">Serine protease</keyword>
<accession>A0A845M462</accession>
<dbReference type="GO" id="GO:0004252">
    <property type="term" value="F:serine-type endopeptidase activity"/>
    <property type="evidence" value="ECO:0007669"/>
    <property type="project" value="UniProtKB-UniRule"/>
</dbReference>
<dbReference type="PROSITE" id="PS00138">
    <property type="entry name" value="SUBTILASE_SER"/>
    <property type="match status" value="1"/>
</dbReference>
<feature type="active site" description="Charge relay system" evidence="5">
    <location>
        <position position="170"/>
    </location>
</feature>
<dbReference type="Proteomes" id="UP000467322">
    <property type="component" value="Unassembled WGS sequence"/>
</dbReference>
<feature type="region of interest" description="Disordered" evidence="6">
    <location>
        <begin position="390"/>
        <end position="409"/>
    </location>
</feature>
<keyword evidence="3 5" id="KW-0378">Hydrolase</keyword>
<evidence type="ECO:0000256" key="2">
    <source>
        <dbReference type="ARBA" id="ARBA00022670"/>
    </source>
</evidence>
<evidence type="ECO:0000256" key="5">
    <source>
        <dbReference type="PROSITE-ProRule" id="PRU01240"/>
    </source>
</evidence>
<keyword evidence="10" id="KW-1185">Reference proteome</keyword>
<dbReference type="InterPro" id="IPR015500">
    <property type="entry name" value="Peptidase_S8_subtilisin-rel"/>
</dbReference>
<evidence type="ECO:0000259" key="8">
    <source>
        <dbReference type="Pfam" id="PF00082"/>
    </source>
</evidence>
<feature type="domain" description="Peptidase S8/S53" evidence="8">
    <location>
        <begin position="166"/>
        <end position="402"/>
    </location>
</feature>
<dbReference type="GO" id="GO:0006508">
    <property type="term" value="P:proteolysis"/>
    <property type="evidence" value="ECO:0007669"/>
    <property type="project" value="UniProtKB-KW"/>
</dbReference>
<evidence type="ECO:0000256" key="1">
    <source>
        <dbReference type="ARBA" id="ARBA00011073"/>
    </source>
</evidence>
<dbReference type="InterPro" id="IPR050131">
    <property type="entry name" value="Peptidase_S8_subtilisin-like"/>
</dbReference>
<comment type="similarity">
    <text evidence="1 5">Belongs to the peptidase S8 family.</text>
</comment>
<keyword evidence="7" id="KW-0732">Signal</keyword>
<dbReference type="AlphaFoldDB" id="A0A845M462"/>
<proteinExistence type="inferred from homology"/>
<evidence type="ECO:0000313" key="9">
    <source>
        <dbReference type="EMBL" id="MZR14815.1"/>
    </source>
</evidence>
<protein>
    <submittedName>
        <fullName evidence="9">S8 family serine peptidase</fullName>
    </submittedName>
</protein>
<dbReference type="RefSeq" id="WP_161352933.1">
    <property type="nucleotide sequence ID" value="NZ_WTUX01000019.1"/>
</dbReference>
<dbReference type="InterPro" id="IPR036852">
    <property type="entry name" value="Peptidase_S8/S53_dom_sf"/>
</dbReference>
<dbReference type="PANTHER" id="PTHR43806:SF11">
    <property type="entry name" value="CEREVISIN-RELATED"/>
    <property type="match status" value="1"/>
</dbReference>
<dbReference type="Gene3D" id="3.40.50.200">
    <property type="entry name" value="Peptidase S8/S53 domain"/>
    <property type="match status" value="1"/>
</dbReference>
<name>A0A845M462_9RHOB</name>
<dbReference type="InterPro" id="IPR000209">
    <property type="entry name" value="Peptidase_S8/S53_dom"/>
</dbReference>
<dbReference type="Pfam" id="PF00082">
    <property type="entry name" value="Peptidase_S8"/>
    <property type="match status" value="1"/>
</dbReference>
<organism evidence="9 10">
    <name type="scientific">Maritimibacter harenae</name>
    <dbReference type="NCBI Taxonomy" id="2606218"/>
    <lineage>
        <taxon>Bacteria</taxon>
        <taxon>Pseudomonadati</taxon>
        <taxon>Pseudomonadota</taxon>
        <taxon>Alphaproteobacteria</taxon>
        <taxon>Rhodobacterales</taxon>
        <taxon>Roseobacteraceae</taxon>
        <taxon>Maritimibacter</taxon>
    </lineage>
</organism>
<gene>
    <name evidence="9" type="ORF">GQE99_17475</name>
</gene>
<keyword evidence="2 5" id="KW-0645">Protease</keyword>
<feature type="signal peptide" evidence="7">
    <location>
        <begin position="1"/>
        <end position="20"/>
    </location>
</feature>
<reference evidence="9 10" key="1">
    <citation type="submission" date="2019-12" db="EMBL/GenBank/DDBJ databases">
        <title>Maritimibacter sp. nov. sp. isolated from sea sand.</title>
        <authorList>
            <person name="Kim J."/>
            <person name="Jeong S.E."/>
            <person name="Jung H.S."/>
            <person name="Jeon C.O."/>
        </authorList>
    </citation>
    <scope>NUCLEOTIDE SEQUENCE [LARGE SCALE GENOMIC DNA]</scope>
    <source>
        <strain evidence="9 10">DP07</strain>
    </source>
</reference>
<dbReference type="EMBL" id="WTUX01000019">
    <property type="protein sequence ID" value="MZR14815.1"/>
    <property type="molecule type" value="Genomic_DNA"/>
</dbReference>
<dbReference type="SUPFAM" id="SSF52743">
    <property type="entry name" value="Subtilisin-like"/>
    <property type="match status" value="1"/>
</dbReference>
<feature type="chain" id="PRO_5032791795" evidence="7">
    <location>
        <begin position="21"/>
        <end position="409"/>
    </location>
</feature>
<dbReference type="PROSITE" id="PS51892">
    <property type="entry name" value="SUBTILASE"/>
    <property type="match status" value="1"/>
</dbReference>
<evidence type="ECO:0000256" key="3">
    <source>
        <dbReference type="ARBA" id="ARBA00022801"/>
    </source>
</evidence>
<comment type="caution">
    <text evidence="9">The sequence shown here is derived from an EMBL/GenBank/DDBJ whole genome shotgun (WGS) entry which is preliminary data.</text>
</comment>
<feature type="active site" description="Charge relay system" evidence="5">
    <location>
        <position position="355"/>
    </location>
</feature>
<evidence type="ECO:0000256" key="4">
    <source>
        <dbReference type="ARBA" id="ARBA00022825"/>
    </source>
</evidence>
<evidence type="ECO:0000313" key="10">
    <source>
        <dbReference type="Proteomes" id="UP000467322"/>
    </source>
</evidence>